<dbReference type="RefSeq" id="WP_204467115.1">
    <property type="nucleotide sequence ID" value="NZ_JACLYU010000001.1"/>
</dbReference>
<evidence type="ECO:0000256" key="2">
    <source>
        <dbReference type="SAM" id="Phobius"/>
    </source>
</evidence>
<proteinExistence type="predicted"/>
<feature type="compositionally biased region" description="Basic and acidic residues" evidence="1">
    <location>
        <begin position="1"/>
        <end position="17"/>
    </location>
</feature>
<feature type="compositionally biased region" description="Basic and acidic residues" evidence="1">
    <location>
        <begin position="83"/>
        <end position="100"/>
    </location>
</feature>
<dbReference type="Proteomes" id="UP000718821">
    <property type="component" value="Unassembled WGS sequence"/>
</dbReference>
<feature type="domain" description="LytR/CpsA/Psr regulator C-terminal" evidence="3">
    <location>
        <begin position="157"/>
        <end position="238"/>
    </location>
</feature>
<keyword evidence="2" id="KW-0472">Membrane</keyword>
<gene>
    <name evidence="4" type="ORF">H7U32_00635</name>
</gene>
<evidence type="ECO:0000256" key="1">
    <source>
        <dbReference type="SAM" id="MobiDB-lite"/>
    </source>
</evidence>
<feature type="region of interest" description="Disordered" evidence="1">
    <location>
        <begin position="74"/>
        <end position="153"/>
    </location>
</feature>
<evidence type="ECO:0000313" key="4">
    <source>
        <dbReference type="EMBL" id="MBM6698859.1"/>
    </source>
</evidence>
<sequence>MANNDFDNKGGYERDVFDTPPAGPAGVHRGNRSAAARALPFVVIVVVAALCGMLAWGWFSGELGNIRWPWQPATTSQAASDGASKDKGKTKDEGKAKDQASDQSAEGDASADGDASATPDAQQDASASQDQQTPQDTQAQQPAEQPQQPAATVDKATAVRVVNGTRINGYAASKAAQLQGSGYTAVSAGNPTGTLPSSTVVWYQSEAQKATAEDVAATLGIANVQQLANISAPVVVVLMS</sequence>
<keyword evidence="2" id="KW-1133">Transmembrane helix</keyword>
<keyword evidence="5" id="KW-1185">Reference proteome</keyword>
<feature type="region of interest" description="Disordered" evidence="1">
    <location>
        <begin position="1"/>
        <end position="29"/>
    </location>
</feature>
<organism evidence="4 5">
    <name type="scientific">Bifidobacterium pullorum subsp. saeculare</name>
    <dbReference type="NCBI Taxonomy" id="78257"/>
    <lineage>
        <taxon>Bacteria</taxon>
        <taxon>Bacillati</taxon>
        <taxon>Actinomycetota</taxon>
        <taxon>Actinomycetes</taxon>
        <taxon>Bifidobacteriales</taxon>
        <taxon>Bifidobacteriaceae</taxon>
        <taxon>Bifidobacterium</taxon>
    </lineage>
</organism>
<reference evidence="4" key="1">
    <citation type="submission" date="2020-08" db="EMBL/GenBank/DDBJ databases">
        <authorList>
            <person name="Cejkova D."/>
            <person name="Kubasova T."/>
            <person name="Jahodarova E."/>
            <person name="Rychlik I."/>
        </authorList>
    </citation>
    <scope>NUCLEOTIDE SEQUENCE</scope>
    <source>
        <strain evidence="4">An836</strain>
    </source>
</reference>
<accession>A0A938WVA5</accession>
<feature type="transmembrane region" description="Helical" evidence="2">
    <location>
        <begin position="38"/>
        <end position="59"/>
    </location>
</feature>
<evidence type="ECO:0000313" key="5">
    <source>
        <dbReference type="Proteomes" id="UP000718821"/>
    </source>
</evidence>
<dbReference type="Gene3D" id="3.30.70.2390">
    <property type="match status" value="1"/>
</dbReference>
<dbReference type="EMBL" id="JACLYU010000001">
    <property type="protein sequence ID" value="MBM6698859.1"/>
    <property type="molecule type" value="Genomic_DNA"/>
</dbReference>
<comment type="caution">
    <text evidence="4">The sequence shown here is derived from an EMBL/GenBank/DDBJ whole genome shotgun (WGS) entry which is preliminary data.</text>
</comment>
<dbReference type="InterPro" id="IPR027381">
    <property type="entry name" value="LytR/CpsA/Psr_C"/>
</dbReference>
<feature type="compositionally biased region" description="Low complexity" evidence="1">
    <location>
        <begin position="101"/>
        <end position="152"/>
    </location>
</feature>
<reference evidence="4" key="2">
    <citation type="journal article" date="2021" name="Sci. Rep.">
        <title>The distribution of antibiotic resistance genes in chicken gut microbiota commensals.</title>
        <authorList>
            <person name="Juricova H."/>
            <person name="Matiasovicova J."/>
            <person name="Kubasova T."/>
            <person name="Cejkova D."/>
            <person name="Rychlik I."/>
        </authorList>
    </citation>
    <scope>NUCLEOTIDE SEQUENCE</scope>
    <source>
        <strain evidence="4">An836</strain>
    </source>
</reference>
<dbReference type="AlphaFoldDB" id="A0A938WVA5"/>
<keyword evidence="2" id="KW-0812">Transmembrane</keyword>
<protein>
    <submittedName>
        <fullName evidence="4">LytR C-terminal domain-containing protein</fullName>
    </submittedName>
</protein>
<evidence type="ECO:0000259" key="3">
    <source>
        <dbReference type="Pfam" id="PF13399"/>
    </source>
</evidence>
<name>A0A938WVA5_9BIFI</name>
<dbReference type="Pfam" id="PF13399">
    <property type="entry name" value="LytR_C"/>
    <property type="match status" value="1"/>
</dbReference>